<dbReference type="GO" id="GO:0003723">
    <property type="term" value="F:RNA binding"/>
    <property type="evidence" value="ECO:0007669"/>
    <property type="project" value="InterPro"/>
</dbReference>
<dbReference type="FunFam" id="1.25.40.10:FF:000325">
    <property type="entry name" value="Pentatricopeptide repeat-containing protein At4g14820"/>
    <property type="match status" value="1"/>
</dbReference>
<dbReference type="InterPro" id="IPR011990">
    <property type="entry name" value="TPR-like_helical_dom_sf"/>
</dbReference>
<protein>
    <recommendedName>
        <fullName evidence="4">DYW domain-containing protein</fullName>
    </recommendedName>
</protein>
<dbReference type="GO" id="GO:0009451">
    <property type="term" value="P:RNA modification"/>
    <property type="evidence" value="ECO:0007669"/>
    <property type="project" value="InterPro"/>
</dbReference>
<dbReference type="InterPro" id="IPR046849">
    <property type="entry name" value="E2_motif"/>
</dbReference>
<dbReference type="GO" id="GO:0008270">
    <property type="term" value="F:zinc ion binding"/>
    <property type="evidence" value="ECO:0007669"/>
    <property type="project" value="InterPro"/>
</dbReference>
<evidence type="ECO:0000256" key="3">
    <source>
        <dbReference type="PROSITE-ProRule" id="PRU00708"/>
    </source>
</evidence>
<dbReference type="InterPro" id="IPR002885">
    <property type="entry name" value="PPR_rpt"/>
</dbReference>
<feature type="repeat" description="PPR" evidence="3">
    <location>
        <begin position="285"/>
        <end position="319"/>
    </location>
</feature>
<dbReference type="Gene3D" id="1.25.40.10">
    <property type="entry name" value="Tetratricopeptide repeat domain"/>
    <property type="match status" value="4"/>
</dbReference>
<evidence type="ECO:0000259" key="4">
    <source>
        <dbReference type="Pfam" id="PF14432"/>
    </source>
</evidence>
<feature type="repeat" description="PPR" evidence="3">
    <location>
        <begin position="52"/>
        <end position="86"/>
    </location>
</feature>
<dbReference type="PROSITE" id="PS51375">
    <property type="entry name" value="PPR"/>
    <property type="match status" value="6"/>
</dbReference>
<feature type="repeat" description="PPR" evidence="3">
    <location>
        <begin position="386"/>
        <end position="420"/>
    </location>
</feature>
<proteinExistence type="inferred from homology"/>
<dbReference type="InterPro" id="IPR046960">
    <property type="entry name" value="PPR_At4g14850-like_plant"/>
</dbReference>
<comment type="similarity">
    <text evidence="1">Belongs to the PPR family. PCMP-H subfamily.</text>
</comment>
<dbReference type="Gramene" id="NC2G0054910.1">
    <property type="protein sequence ID" value="NC2G0054910.1:cds"/>
    <property type="gene ID" value="NC2G0054910"/>
</dbReference>
<feature type="repeat" description="PPR" evidence="3">
    <location>
        <begin position="254"/>
        <end position="284"/>
    </location>
</feature>
<dbReference type="Pfam" id="PF20431">
    <property type="entry name" value="E_motif"/>
    <property type="match status" value="1"/>
</dbReference>
<dbReference type="PANTHER" id="PTHR47926:SF347">
    <property type="entry name" value="PENTATRICOPEPTIDE REPEAT-CONTAINING PROTEIN"/>
    <property type="match status" value="1"/>
</dbReference>
<dbReference type="InterPro" id="IPR046848">
    <property type="entry name" value="E_motif"/>
</dbReference>
<gene>
    <name evidence="5" type="ORF">NYM_LOCUS13023</name>
</gene>
<dbReference type="Pfam" id="PF14432">
    <property type="entry name" value="DYW_deaminase"/>
    <property type="match status" value="1"/>
</dbReference>
<evidence type="ECO:0000256" key="2">
    <source>
        <dbReference type="ARBA" id="ARBA00022737"/>
    </source>
</evidence>
<name>A0A5K1A8B9_9MAGN</name>
<dbReference type="EMBL" id="LR721780">
    <property type="protein sequence ID" value="VVV98341.1"/>
    <property type="molecule type" value="Genomic_DNA"/>
</dbReference>
<dbReference type="PANTHER" id="PTHR47926">
    <property type="entry name" value="PENTATRICOPEPTIDE REPEAT-CONTAINING PROTEIN"/>
    <property type="match status" value="1"/>
</dbReference>
<keyword evidence="2" id="KW-0677">Repeat</keyword>
<dbReference type="Pfam" id="PF01535">
    <property type="entry name" value="PPR"/>
    <property type="match status" value="4"/>
</dbReference>
<feature type="domain" description="DYW" evidence="4">
    <location>
        <begin position="601"/>
        <end position="693"/>
    </location>
</feature>
<feature type="repeat" description="PPR" evidence="3">
    <location>
        <begin position="153"/>
        <end position="187"/>
    </location>
</feature>
<evidence type="ECO:0000313" key="5">
    <source>
        <dbReference type="EMBL" id="VVV98341.1"/>
    </source>
</evidence>
<dbReference type="Pfam" id="PF20430">
    <property type="entry name" value="Eplus_motif"/>
    <property type="match status" value="1"/>
</dbReference>
<dbReference type="FunFam" id="1.25.40.10:FF:000348">
    <property type="entry name" value="Pentatricopeptide repeat-containing protein chloroplastic"/>
    <property type="match status" value="1"/>
</dbReference>
<sequence length="693" mass="77877">MRCLKQTHSLLIRTGLDRLEPLVAKLISFCALSPAGSLDYARLIFAGIESPTTHLCNIMLRGFSRSNSPENAILLYEQMRTTGVSLDRYSFPPLLKAMTQALALGEGREVHGYVMKMGFDSDVFIHNELLQFYAECGSVLDVRQVFEKTPRRNMVTWDFFLGGLFRRGLFQEVVSRFDEMLKMGIEPDELILGTVISACGHAKDLRMGEAVHSYIDKRKLKIDSYLESSLVHMYANCGSLAQAHKLFDGMEVKSLAAWTALVCGYCKTGEVETARSLFNQMPEKDTVSWSAMIAGYVENGQPNDALKLFHEMQLSGAKLDHITLLSVLSACADLGALDQGRWIHFFIQQNGFNQTLSVNNALIDMYAKCGSLEDSRKVFNAMPMRNVISWTAMLTGLAMHGDGKAALELFYEMKKSNTKPNDVTFIGMLYACSHAGLVDEGRQLFVEMTKEYGIMPRQEHYGCMIDLLGRANLLDDACELVKSMPMRPNVVIWGALAAACKIHKNAVIGEYAAKQLLQLDPEHDGAYVMLSNIYASSSRWDDVAEMRKLMKDRGVTKETGCSWIELNNITHEFVMGDRSHPQTDEIYQKLHQVVSKVKLIGYAPNTSNVLLNVEEEEKDDMLLLHSEKLAVSFGLINVGAGSCIRIAKNLRICDDCHSFMKLISLGFNREIILRDRNRFHHFKEGSCSCRGYW</sequence>
<organism evidence="5">
    <name type="scientific">Nymphaea colorata</name>
    <name type="common">pocket water lily</name>
    <dbReference type="NCBI Taxonomy" id="210225"/>
    <lineage>
        <taxon>Eukaryota</taxon>
        <taxon>Viridiplantae</taxon>
        <taxon>Streptophyta</taxon>
        <taxon>Embryophyta</taxon>
        <taxon>Tracheophyta</taxon>
        <taxon>Spermatophyta</taxon>
        <taxon>Magnoliopsida</taxon>
        <taxon>Nymphaeales</taxon>
        <taxon>Nymphaeaceae</taxon>
        <taxon>Nymphaea</taxon>
    </lineage>
</organism>
<dbReference type="InterPro" id="IPR032867">
    <property type="entry name" value="DYW_dom"/>
</dbReference>
<feature type="repeat" description="PPR" evidence="3">
    <location>
        <begin position="421"/>
        <end position="456"/>
    </location>
</feature>
<dbReference type="FunFam" id="1.25.40.10:FF:000427">
    <property type="entry name" value="Pentatricopeptide repeat-containing protein chloroplastic"/>
    <property type="match status" value="1"/>
</dbReference>
<dbReference type="NCBIfam" id="TIGR00756">
    <property type="entry name" value="PPR"/>
    <property type="match status" value="6"/>
</dbReference>
<evidence type="ECO:0000256" key="1">
    <source>
        <dbReference type="ARBA" id="ARBA00006643"/>
    </source>
</evidence>
<dbReference type="AlphaFoldDB" id="A0A5K1A8B9"/>
<accession>A0A5K1A8B9</accession>
<dbReference type="Pfam" id="PF13041">
    <property type="entry name" value="PPR_2"/>
    <property type="match status" value="2"/>
</dbReference>
<reference evidence="5" key="1">
    <citation type="submission" date="2019-09" db="EMBL/GenBank/DDBJ databases">
        <authorList>
            <person name="Zhang L."/>
        </authorList>
    </citation>
    <scope>NUCLEOTIDE SEQUENCE</scope>
</reference>